<proteinExistence type="predicted"/>
<reference evidence="1" key="1">
    <citation type="submission" date="2020-04" db="EMBL/GenBank/DDBJ databases">
        <authorList>
            <person name="Chiriac C."/>
            <person name="Salcher M."/>
            <person name="Ghai R."/>
            <person name="Kavagutti S V."/>
        </authorList>
    </citation>
    <scope>NUCLEOTIDE SEQUENCE</scope>
</reference>
<organism evidence="1">
    <name type="scientific">uncultured Caudovirales phage</name>
    <dbReference type="NCBI Taxonomy" id="2100421"/>
    <lineage>
        <taxon>Viruses</taxon>
        <taxon>Duplodnaviria</taxon>
        <taxon>Heunggongvirae</taxon>
        <taxon>Uroviricota</taxon>
        <taxon>Caudoviricetes</taxon>
        <taxon>Peduoviridae</taxon>
        <taxon>Maltschvirus</taxon>
        <taxon>Maltschvirus maltsch</taxon>
    </lineage>
</organism>
<sequence>MKLPNDYAHCEGVVLQRGNNHPCARRADCLRYTEHIRKRGAPEGGWITYMAATDDCQEKIEAKIYAV</sequence>
<evidence type="ECO:0000313" key="1">
    <source>
        <dbReference type="EMBL" id="CAB4134745.1"/>
    </source>
</evidence>
<accession>A0A6J5LKL9</accession>
<protein>
    <submittedName>
        <fullName evidence="1">Uncharacterized protein</fullName>
    </submittedName>
</protein>
<gene>
    <name evidence="1" type="ORF">UFOVP275_9</name>
</gene>
<dbReference type="EMBL" id="LR796290">
    <property type="protein sequence ID" value="CAB4134745.1"/>
    <property type="molecule type" value="Genomic_DNA"/>
</dbReference>
<name>A0A6J5LKL9_9CAUD</name>